<evidence type="ECO:0000256" key="2">
    <source>
        <dbReference type="ARBA" id="ARBA00022741"/>
    </source>
</evidence>
<keyword evidence="6" id="KW-1185">Reference proteome</keyword>
<dbReference type="GO" id="GO:0016887">
    <property type="term" value="F:ATP hydrolysis activity"/>
    <property type="evidence" value="ECO:0007669"/>
    <property type="project" value="InterPro"/>
</dbReference>
<dbReference type="PROSITE" id="PS00211">
    <property type="entry name" value="ABC_TRANSPORTER_1"/>
    <property type="match status" value="1"/>
</dbReference>
<keyword evidence="1" id="KW-0813">Transport</keyword>
<dbReference type="SMART" id="SM00382">
    <property type="entry name" value="AAA"/>
    <property type="match status" value="1"/>
</dbReference>
<dbReference type="GO" id="GO:0005524">
    <property type="term" value="F:ATP binding"/>
    <property type="evidence" value="ECO:0007669"/>
    <property type="project" value="UniProtKB-KW"/>
</dbReference>
<keyword evidence="3 5" id="KW-0067">ATP-binding</keyword>
<dbReference type="InterPro" id="IPR051782">
    <property type="entry name" value="ABC_Transporter_VariousFunc"/>
</dbReference>
<dbReference type="InterPro" id="IPR017871">
    <property type="entry name" value="ABC_transporter-like_CS"/>
</dbReference>
<keyword evidence="2" id="KW-0547">Nucleotide-binding</keyword>
<evidence type="ECO:0000259" key="4">
    <source>
        <dbReference type="PROSITE" id="PS50893"/>
    </source>
</evidence>
<evidence type="ECO:0000313" key="5">
    <source>
        <dbReference type="EMBL" id="QIW81070.1"/>
    </source>
</evidence>
<dbReference type="Proteomes" id="UP000501914">
    <property type="component" value="Chromosome"/>
</dbReference>
<gene>
    <name evidence="5" type="ORF">G4P54_15295</name>
</gene>
<proteinExistence type="predicted"/>
<dbReference type="SUPFAM" id="SSF52540">
    <property type="entry name" value="P-loop containing nucleoside triphosphate hydrolases"/>
    <property type="match status" value="1"/>
</dbReference>
<dbReference type="KEGG" id="bteq:G4P54_15295"/>
<dbReference type="InterPro" id="IPR003593">
    <property type="entry name" value="AAA+_ATPase"/>
</dbReference>
<protein>
    <submittedName>
        <fullName evidence="5">ABC transporter ATP-binding protein</fullName>
    </submittedName>
</protein>
<name>A0A6H0WKK2_9BACI</name>
<sequence>MTKLLEASIKQAGYTSRKKVLTDVFLEVGKGELVGLIGANGAGKSTAIKAILGLSEYFKGDITWNDSSFAYIPEHPSFYEELTLWEHLDLISTLHGIEEDECTRRAQSLLQTFSLDHVMHELPVTFSKGMQQKLMLIQAFLAKPDMYVIDEPFIGLDPISTKRFVDMLKAEKERGAGILMCTHVLDTAEKICDRFYMIEKGSLFLQGTLKDIQDKTGLEEQSLLDCFYKAVQGDRP</sequence>
<reference evidence="5 6" key="1">
    <citation type="submission" date="2020-02" db="EMBL/GenBank/DDBJ databases">
        <title>Genome sequencing, annotation and comparative genomic analysis of Bacillus tequilensis EA-CB0015, an effective biological control agent against Pseudocercospora fijiensis in banana plants.</title>
        <authorList>
            <person name="Cuellar-Gaviria T.Z."/>
            <person name="Ju K.-S."/>
            <person name="Villegas-Escobar V."/>
        </authorList>
    </citation>
    <scope>NUCLEOTIDE SEQUENCE [LARGE SCALE GENOMIC DNA]</scope>
    <source>
        <strain evidence="5 6">EA-CB0015</strain>
    </source>
</reference>
<evidence type="ECO:0000256" key="1">
    <source>
        <dbReference type="ARBA" id="ARBA00022448"/>
    </source>
</evidence>
<evidence type="ECO:0000256" key="3">
    <source>
        <dbReference type="ARBA" id="ARBA00022840"/>
    </source>
</evidence>
<dbReference type="RefSeq" id="WP_167873125.1">
    <property type="nucleotide sequence ID" value="NZ_CP048852.1"/>
</dbReference>
<organism evidence="5 6">
    <name type="scientific">Bacillus tequilensis</name>
    <dbReference type="NCBI Taxonomy" id="227866"/>
    <lineage>
        <taxon>Bacteria</taxon>
        <taxon>Bacillati</taxon>
        <taxon>Bacillota</taxon>
        <taxon>Bacilli</taxon>
        <taxon>Bacillales</taxon>
        <taxon>Bacillaceae</taxon>
        <taxon>Bacillus</taxon>
    </lineage>
</organism>
<dbReference type="CDD" id="cd03230">
    <property type="entry name" value="ABC_DR_subfamily_A"/>
    <property type="match status" value="1"/>
</dbReference>
<dbReference type="AlphaFoldDB" id="A0A6H0WKK2"/>
<dbReference type="PANTHER" id="PTHR42939:SF2">
    <property type="entry name" value="ABC-TYPE TRANSPORTER ATP-BINDING PROTEIN ECSA"/>
    <property type="match status" value="1"/>
</dbReference>
<evidence type="ECO:0000313" key="6">
    <source>
        <dbReference type="Proteomes" id="UP000501914"/>
    </source>
</evidence>
<dbReference type="InterPro" id="IPR027417">
    <property type="entry name" value="P-loop_NTPase"/>
</dbReference>
<dbReference type="PANTHER" id="PTHR42939">
    <property type="entry name" value="ABC TRANSPORTER ATP-BINDING PROTEIN ALBC-RELATED"/>
    <property type="match status" value="1"/>
</dbReference>
<dbReference type="InterPro" id="IPR003439">
    <property type="entry name" value="ABC_transporter-like_ATP-bd"/>
</dbReference>
<dbReference type="EMBL" id="CP048852">
    <property type="protein sequence ID" value="QIW81070.1"/>
    <property type="molecule type" value="Genomic_DNA"/>
</dbReference>
<accession>A0A6H0WKK2</accession>
<dbReference type="PROSITE" id="PS50893">
    <property type="entry name" value="ABC_TRANSPORTER_2"/>
    <property type="match status" value="1"/>
</dbReference>
<dbReference type="Gene3D" id="3.40.50.300">
    <property type="entry name" value="P-loop containing nucleotide triphosphate hydrolases"/>
    <property type="match status" value="1"/>
</dbReference>
<feature type="domain" description="ABC transporter" evidence="4">
    <location>
        <begin position="4"/>
        <end position="225"/>
    </location>
</feature>
<dbReference type="Pfam" id="PF00005">
    <property type="entry name" value="ABC_tran"/>
    <property type="match status" value="1"/>
</dbReference>